<gene>
    <name evidence="5" type="ORF">K432DRAFT_378371</name>
</gene>
<comment type="similarity">
    <text evidence="1">Belongs to the C/M/P thioester hydrolase family.</text>
</comment>
<proteinExistence type="inferred from homology"/>
<sequence length="322" mass="35640">MPPTFPSQFSLRQSPSSPLEYESLHTPLKMGNSADIAYGGCTLAFAVNGAYQTIPETYHLYSMLGHFLGPTLTDRKVICTVREIRTTRTFATRQVEVSQRMQDGSRRPTLVCLVDFQVREKALLTYSKPPGGKYAGVDQAPSLEEARQALVDSGVVPKEMANVHAVLFGLLHRYFDQKAPPEGVMAQNMTGIAKHLPTTQDDLPLTSKTSADWFRAKDKLETEVQHLSALAFVMDAALSFLPLAHNHQFLDDAVACSSLDFALRVLGSEVDLNRWHFRELGTVAGGEGRTYSEARVWDERGKMVASMTQQGILRPKVVKAVL</sequence>
<keyword evidence="6" id="KW-1185">Reference proteome</keyword>
<dbReference type="Pfam" id="PF20789">
    <property type="entry name" value="4HBT_3C"/>
    <property type="match status" value="1"/>
</dbReference>
<dbReference type="SUPFAM" id="SSF54637">
    <property type="entry name" value="Thioesterase/thiol ester dehydrase-isomerase"/>
    <property type="match status" value="2"/>
</dbReference>
<accession>A0A8E2JJH1</accession>
<dbReference type="AlphaFoldDB" id="A0A8E2JJH1"/>
<organism evidence="5 6">
    <name type="scientific">Lepidopterella palustris CBS 459.81</name>
    <dbReference type="NCBI Taxonomy" id="1314670"/>
    <lineage>
        <taxon>Eukaryota</taxon>
        <taxon>Fungi</taxon>
        <taxon>Dikarya</taxon>
        <taxon>Ascomycota</taxon>
        <taxon>Pezizomycotina</taxon>
        <taxon>Dothideomycetes</taxon>
        <taxon>Pleosporomycetidae</taxon>
        <taxon>Mytilinidiales</taxon>
        <taxon>Argynnaceae</taxon>
        <taxon>Lepidopterella</taxon>
    </lineage>
</organism>
<evidence type="ECO:0000313" key="5">
    <source>
        <dbReference type="EMBL" id="OCK84617.1"/>
    </source>
</evidence>
<dbReference type="OrthoDB" id="68328at2759"/>
<dbReference type="InterPro" id="IPR042171">
    <property type="entry name" value="Acyl-CoA_hotdog"/>
</dbReference>
<dbReference type="GO" id="GO:0005782">
    <property type="term" value="C:peroxisomal matrix"/>
    <property type="evidence" value="ECO:0007669"/>
    <property type="project" value="UniProtKB-SubCell"/>
</dbReference>
<feature type="domain" description="Acyl-CoA thioesterase-like N-terminal HotDog" evidence="3">
    <location>
        <begin position="28"/>
        <end position="116"/>
    </location>
</feature>
<evidence type="ECO:0000313" key="6">
    <source>
        <dbReference type="Proteomes" id="UP000250266"/>
    </source>
</evidence>
<keyword evidence="2" id="KW-0378">Hydrolase</keyword>
<evidence type="ECO:0000256" key="1">
    <source>
        <dbReference type="ARBA" id="ARBA00006538"/>
    </source>
</evidence>
<dbReference type="CDD" id="cd03444">
    <property type="entry name" value="Thioesterase_II_repeat1"/>
    <property type="match status" value="1"/>
</dbReference>
<name>A0A8E2JJH1_9PEZI</name>
<dbReference type="GO" id="GO:0009062">
    <property type="term" value="P:fatty acid catabolic process"/>
    <property type="evidence" value="ECO:0007669"/>
    <property type="project" value="TreeGrafter"/>
</dbReference>
<dbReference type="GO" id="GO:0047617">
    <property type="term" value="F:fatty acyl-CoA hydrolase activity"/>
    <property type="evidence" value="ECO:0007669"/>
    <property type="project" value="InterPro"/>
</dbReference>
<dbReference type="InterPro" id="IPR049449">
    <property type="entry name" value="TesB_ACOT8-like_N"/>
</dbReference>
<feature type="domain" description="Acyl-CoA thioesterase-like C-terminal" evidence="4">
    <location>
        <begin position="202"/>
        <end position="312"/>
    </location>
</feature>
<dbReference type="CDD" id="cd03445">
    <property type="entry name" value="Thioesterase_II_repeat2"/>
    <property type="match status" value="1"/>
</dbReference>
<dbReference type="EMBL" id="KV744833">
    <property type="protein sequence ID" value="OCK84617.1"/>
    <property type="molecule type" value="Genomic_DNA"/>
</dbReference>
<evidence type="ECO:0000256" key="2">
    <source>
        <dbReference type="ARBA" id="ARBA00022801"/>
    </source>
</evidence>
<dbReference type="InterPro" id="IPR029069">
    <property type="entry name" value="HotDog_dom_sf"/>
</dbReference>
<dbReference type="Pfam" id="PF13622">
    <property type="entry name" value="4HBT_3"/>
    <property type="match status" value="1"/>
</dbReference>
<reference evidence="5 6" key="1">
    <citation type="journal article" date="2016" name="Nat. Commun.">
        <title>Ectomycorrhizal ecology is imprinted in the genome of the dominant symbiotic fungus Cenococcum geophilum.</title>
        <authorList>
            <consortium name="DOE Joint Genome Institute"/>
            <person name="Peter M."/>
            <person name="Kohler A."/>
            <person name="Ohm R.A."/>
            <person name="Kuo A."/>
            <person name="Krutzmann J."/>
            <person name="Morin E."/>
            <person name="Arend M."/>
            <person name="Barry K.W."/>
            <person name="Binder M."/>
            <person name="Choi C."/>
            <person name="Clum A."/>
            <person name="Copeland A."/>
            <person name="Grisel N."/>
            <person name="Haridas S."/>
            <person name="Kipfer T."/>
            <person name="LaButti K."/>
            <person name="Lindquist E."/>
            <person name="Lipzen A."/>
            <person name="Maire R."/>
            <person name="Meier B."/>
            <person name="Mihaltcheva S."/>
            <person name="Molinier V."/>
            <person name="Murat C."/>
            <person name="Poggeler S."/>
            <person name="Quandt C.A."/>
            <person name="Sperisen C."/>
            <person name="Tritt A."/>
            <person name="Tisserant E."/>
            <person name="Crous P.W."/>
            <person name="Henrissat B."/>
            <person name="Nehls U."/>
            <person name="Egli S."/>
            <person name="Spatafora J.W."/>
            <person name="Grigoriev I.V."/>
            <person name="Martin F.M."/>
        </authorList>
    </citation>
    <scope>NUCLEOTIDE SEQUENCE [LARGE SCALE GENOMIC DNA]</scope>
    <source>
        <strain evidence="5 6">CBS 459.81</strain>
    </source>
</reference>
<dbReference type="InterPro" id="IPR049450">
    <property type="entry name" value="ACOT8-like_C"/>
</dbReference>
<evidence type="ECO:0000259" key="4">
    <source>
        <dbReference type="Pfam" id="PF20789"/>
    </source>
</evidence>
<dbReference type="PANTHER" id="PTHR11066:SF35">
    <property type="entry name" value="ACYL-COA THIOESTERASE II"/>
    <property type="match status" value="1"/>
</dbReference>
<dbReference type="GO" id="GO:0006637">
    <property type="term" value="P:acyl-CoA metabolic process"/>
    <property type="evidence" value="ECO:0007669"/>
    <property type="project" value="InterPro"/>
</dbReference>
<dbReference type="InterPro" id="IPR003703">
    <property type="entry name" value="Acyl_CoA_thio"/>
</dbReference>
<protein>
    <submittedName>
        <fullName evidence="5">Acyl-CoA thioesterase II</fullName>
    </submittedName>
</protein>
<dbReference type="Gene3D" id="2.40.160.210">
    <property type="entry name" value="Acyl-CoA thioesterase, double hotdog domain"/>
    <property type="match status" value="1"/>
</dbReference>
<dbReference type="Proteomes" id="UP000250266">
    <property type="component" value="Unassembled WGS sequence"/>
</dbReference>
<evidence type="ECO:0000259" key="3">
    <source>
        <dbReference type="Pfam" id="PF13622"/>
    </source>
</evidence>
<dbReference type="PANTHER" id="PTHR11066">
    <property type="entry name" value="ACYL-COA THIOESTERASE"/>
    <property type="match status" value="1"/>
</dbReference>